<dbReference type="HOGENOM" id="CLU_1806777_0_0_1"/>
<dbReference type="EMBL" id="KN293994">
    <property type="protein sequence ID" value="KGQ01914.1"/>
    <property type="molecule type" value="Genomic_DNA"/>
</dbReference>
<dbReference type="VEuPathDB" id="FungiDB:PAAG_11304"/>
<accession>A0A0A2VM19</accession>
<organism evidence="1 2">
    <name type="scientific">Paracoccidioides lutzii (strain ATCC MYA-826 / Pb01)</name>
    <name type="common">Paracoccidioides brasiliensis</name>
    <dbReference type="NCBI Taxonomy" id="502779"/>
    <lineage>
        <taxon>Eukaryota</taxon>
        <taxon>Fungi</taxon>
        <taxon>Dikarya</taxon>
        <taxon>Ascomycota</taxon>
        <taxon>Pezizomycotina</taxon>
        <taxon>Eurotiomycetes</taxon>
        <taxon>Eurotiomycetidae</taxon>
        <taxon>Onygenales</taxon>
        <taxon>Ajellomycetaceae</taxon>
        <taxon>Paracoccidioides</taxon>
    </lineage>
</organism>
<name>A0A0A2VM19_PARBA</name>
<dbReference type="OrthoDB" id="648861at2759"/>
<sequence>MSSMAKYFLRGLASEDIVVSLVNRRRVQIPTAIWLDEAMHRSPDRLMGYPTTLMPLLQKLRALAEDVRLISSSDMAIPSSIIVPSHCRYPVKAYTCRSAALLYLHRLLYPPGNSVEADSTAFGMACEVMAHLAAPAKELKLSL</sequence>
<dbReference type="AlphaFoldDB" id="A0A0A2VM19"/>
<dbReference type="KEGG" id="pbl:PAAG_11304"/>
<keyword evidence="2" id="KW-1185">Reference proteome</keyword>
<dbReference type="Proteomes" id="UP000002059">
    <property type="component" value="Partially assembled WGS sequence"/>
</dbReference>
<gene>
    <name evidence="1" type="ORF">PAAG_11304</name>
</gene>
<proteinExistence type="predicted"/>
<dbReference type="RefSeq" id="XP_015703398.1">
    <property type="nucleotide sequence ID" value="XM_015846976.1"/>
</dbReference>
<protein>
    <submittedName>
        <fullName evidence="1">Uncharacterized protein</fullName>
    </submittedName>
</protein>
<evidence type="ECO:0000313" key="2">
    <source>
        <dbReference type="Proteomes" id="UP000002059"/>
    </source>
</evidence>
<evidence type="ECO:0000313" key="1">
    <source>
        <dbReference type="EMBL" id="KGQ01914.1"/>
    </source>
</evidence>
<dbReference type="GeneID" id="26970354"/>
<reference evidence="1 2" key="1">
    <citation type="journal article" date="2011" name="PLoS Genet.">
        <title>Comparative genomic analysis of human fungal pathogens causing paracoccidioidomycosis.</title>
        <authorList>
            <person name="Desjardins C.A."/>
            <person name="Champion M.D."/>
            <person name="Holder J.W."/>
            <person name="Muszewska A."/>
            <person name="Goldberg J."/>
            <person name="Bailao A.M."/>
            <person name="Brigido M.M."/>
            <person name="Ferreira M.E."/>
            <person name="Garcia A.M."/>
            <person name="Grynberg M."/>
            <person name="Gujja S."/>
            <person name="Heiman D.I."/>
            <person name="Henn M.R."/>
            <person name="Kodira C.D."/>
            <person name="Leon-Narvaez H."/>
            <person name="Longo L.V."/>
            <person name="Ma L.J."/>
            <person name="Malavazi I."/>
            <person name="Matsuo A.L."/>
            <person name="Morais F.V."/>
            <person name="Pereira M."/>
            <person name="Rodriguez-Brito S."/>
            <person name="Sakthikumar S."/>
            <person name="Salem-Izacc S.M."/>
            <person name="Sykes S.M."/>
            <person name="Teixeira M.M."/>
            <person name="Vallejo M.C."/>
            <person name="Walter M.E."/>
            <person name="Yandava C."/>
            <person name="Young S."/>
            <person name="Zeng Q."/>
            <person name="Zucker J."/>
            <person name="Felipe M.S."/>
            <person name="Goldman G.H."/>
            <person name="Haas B.J."/>
            <person name="McEwen J.G."/>
            <person name="Nino-Vega G."/>
            <person name="Puccia R."/>
            <person name="San-Blas G."/>
            <person name="Soares C.M."/>
            <person name="Birren B.W."/>
            <person name="Cuomo C.A."/>
        </authorList>
    </citation>
    <scope>NUCLEOTIDE SEQUENCE [LARGE SCALE GENOMIC DNA]</scope>
    <source>
        <strain evidence="2">ATCC MYA-826 / Pb01</strain>
    </source>
</reference>